<proteinExistence type="predicted"/>
<reference evidence="1 2" key="1">
    <citation type="journal article" date="2013" name="Nat. Commun.">
        <title>The evolution and pathogenic mechanisms of the rice sheath blight pathogen.</title>
        <authorList>
            <person name="Zheng A."/>
            <person name="Lin R."/>
            <person name="Xu L."/>
            <person name="Qin P."/>
            <person name="Tang C."/>
            <person name="Ai P."/>
            <person name="Zhang D."/>
            <person name="Liu Y."/>
            <person name="Sun Z."/>
            <person name="Feng H."/>
            <person name="Wang Y."/>
            <person name="Chen Y."/>
            <person name="Liang X."/>
            <person name="Fu R."/>
            <person name="Li Q."/>
            <person name="Zhang J."/>
            <person name="Yu X."/>
            <person name="Xie Z."/>
            <person name="Ding L."/>
            <person name="Guan P."/>
            <person name="Tang J."/>
            <person name="Liang Y."/>
            <person name="Wang S."/>
            <person name="Deng Q."/>
            <person name="Li S."/>
            <person name="Zhu J."/>
            <person name="Wang L."/>
            <person name="Liu H."/>
            <person name="Li P."/>
        </authorList>
    </citation>
    <scope>NUCLEOTIDE SEQUENCE [LARGE SCALE GENOMIC DNA]</scope>
    <source>
        <strain evidence="2">AG-1 IA</strain>
    </source>
</reference>
<comment type="caution">
    <text evidence="1">The sequence shown here is derived from an EMBL/GenBank/DDBJ whole genome shotgun (WGS) entry which is preliminary data.</text>
</comment>
<dbReference type="AlphaFoldDB" id="L8WPZ6"/>
<evidence type="ECO:0000313" key="2">
    <source>
        <dbReference type="Proteomes" id="UP000011668"/>
    </source>
</evidence>
<gene>
    <name evidence="1" type="ORF">AG1IA_07559</name>
</gene>
<accession>L8WPZ6</accession>
<organism evidence="1 2">
    <name type="scientific">Thanatephorus cucumeris (strain AG1-IA)</name>
    <name type="common">Rice sheath blight fungus</name>
    <name type="synonym">Rhizoctonia solani</name>
    <dbReference type="NCBI Taxonomy" id="983506"/>
    <lineage>
        <taxon>Eukaryota</taxon>
        <taxon>Fungi</taxon>
        <taxon>Dikarya</taxon>
        <taxon>Basidiomycota</taxon>
        <taxon>Agaricomycotina</taxon>
        <taxon>Agaricomycetes</taxon>
        <taxon>Cantharellales</taxon>
        <taxon>Ceratobasidiaceae</taxon>
        <taxon>Rhizoctonia</taxon>
        <taxon>Rhizoctonia solani AG-1</taxon>
    </lineage>
</organism>
<name>L8WPZ6_THACA</name>
<protein>
    <submittedName>
        <fullName evidence="1">Uncharacterized protein</fullName>
    </submittedName>
</protein>
<evidence type="ECO:0000313" key="1">
    <source>
        <dbReference type="EMBL" id="ELU38409.1"/>
    </source>
</evidence>
<dbReference type="HOGENOM" id="CLU_2514188_0_0_1"/>
<keyword evidence="2" id="KW-1185">Reference proteome</keyword>
<dbReference type="Proteomes" id="UP000011668">
    <property type="component" value="Unassembled WGS sequence"/>
</dbReference>
<dbReference type="EMBL" id="AFRT01002183">
    <property type="protein sequence ID" value="ELU38409.1"/>
    <property type="molecule type" value="Genomic_DNA"/>
</dbReference>
<sequence length="85" mass="9906">MGGTARVVRRHIPSRQVSFGSRKPRLRDLDSPWTWCLGLEHHVRVEGVWVSVGGLWVRGHDDRMIRGDQSSIDRRWSSRLQCRSE</sequence>